<dbReference type="Gene3D" id="3.40.50.720">
    <property type="entry name" value="NAD(P)-binding Rossmann-like Domain"/>
    <property type="match status" value="1"/>
</dbReference>
<keyword evidence="4" id="KW-1185">Reference proteome</keyword>
<dbReference type="SUPFAM" id="SSF51735">
    <property type="entry name" value="NAD(P)-binding Rossmann-fold domains"/>
    <property type="match status" value="1"/>
</dbReference>
<dbReference type="RefSeq" id="WP_169610977.1">
    <property type="nucleotide sequence ID" value="NZ_CP051682.1"/>
</dbReference>
<reference evidence="3 4" key="1">
    <citation type="submission" date="2020-04" db="EMBL/GenBank/DDBJ databases">
        <title>Genome sequencing of novel species.</title>
        <authorList>
            <person name="Heo J."/>
            <person name="Kim S.-J."/>
            <person name="Kim J.-S."/>
            <person name="Hong S.-B."/>
            <person name="Kwon S.-W."/>
        </authorList>
    </citation>
    <scope>NUCLEOTIDE SEQUENCE [LARGE SCALE GENOMIC DNA]</scope>
    <source>
        <strain evidence="3 4">F39-2</strain>
    </source>
</reference>
<dbReference type="KEGG" id="mrob:HH214_21320"/>
<dbReference type="EMBL" id="CP051682">
    <property type="protein sequence ID" value="QJD98235.1"/>
    <property type="molecule type" value="Genomic_DNA"/>
</dbReference>
<dbReference type="AlphaFoldDB" id="A0A7L5E5C0"/>
<dbReference type="GO" id="GO:0051287">
    <property type="term" value="F:NAD binding"/>
    <property type="evidence" value="ECO:0007669"/>
    <property type="project" value="InterPro"/>
</dbReference>
<feature type="region of interest" description="Disordered" evidence="1">
    <location>
        <begin position="1"/>
        <end position="23"/>
    </location>
</feature>
<accession>A0A7L5E5C0</accession>
<feature type="domain" description="D-isomer specific 2-hydroxyacid dehydrogenase NAD-binding" evidence="2">
    <location>
        <begin position="18"/>
        <end position="55"/>
    </location>
</feature>
<gene>
    <name evidence="3" type="ORF">HH214_21320</name>
</gene>
<dbReference type="Pfam" id="PF02826">
    <property type="entry name" value="2-Hacid_dh_C"/>
    <property type="match status" value="1"/>
</dbReference>
<evidence type="ECO:0000313" key="4">
    <source>
        <dbReference type="Proteomes" id="UP000503278"/>
    </source>
</evidence>
<proteinExistence type="predicted"/>
<protein>
    <recommendedName>
        <fullName evidence="2">D-isomer specific 2-hydroxyacid dehydrogenase NAD-binding domain-containing protein</fullName>
    </recommendedName>
</protein>
<evidence type="ECO:0000256" key="1">
    <source>
        <dbReference type="SAM" id="MobiDB-lite"/>
    </source>
</evidence>
<dbReference type="InterPro" id="IPR006140">
    <property type="entry name" value="D-isomer_DH_NAD-bd"/>
</dbReference>
<feature type="compositionally biased region" description="Basic residues" evidence="1">
    <location>
        <begin position="1"/>
        <end position="20"/>
    </location>
</feature>
<sequence length="63" mass="7117">MLANHRGHRPQRQNRRHHGLGRVGQKLAPYAKAFDMKVIAWSEYLATEKAAEHGAVLVIKKSS</sequence>
<organism evidence="3 4">
    <name type="scientific">Mucilaginibacter robiniae</name>
    <dbReference type="NCBI Taxonomy" id="2728022"/>
    <lineage>
        <taxon>Bacteria</taxon>
        <taxon>Pseudomonadati</taxon>
        <taxon>Bacteroidota</taxon>
        <taxon>Sphingobacteriia</taxon>
        <taxon>Sphingobacteriales</taxon>
        <taxon>Sphingobacteriaceae</taxon>
        <taxon>Mucilaginibacter</taxon>
    </lineage>
</organism>
<dbReference type="InterPro" id="IPR036291">
    <property type="entry name" value="NAD(P)-bd_dom_sf"/>
</dbReference>
<dbReference type="Proteomes" id="UP000503278">
    <property type="component" value="Chromosome"/>
</dbReference>
<evidence type="ECO:0000313" key="3">
    <source>
        <dbReference type="EMBL" id="QJD98235.1"/>
    </source>
</evidence>
<name>A0A7L5E5C0_9SPHI</name>
<evidence type="ECO:0000259" key="2">
    <source>
        <dbReference type="Pfam" id="PF02826"/>
    </source>
</evidence>